<proteinExistence type="predicted"/>
<dbReference type="SUPFAM" id="SSF53098">
    <property type="entry name" value="Ribonuclease H-like"/>
    <property type="match status" value="1"/>
</dbReference>
<gene>
    <name evidence="1" type="ORF">NP493_829g01024</name>
</gene>
<keyword evidence="2" id="KW-1185">Reference proteome</keyword>
<dbReference type="InterPro" id="IPR050951">
    <property type="entry name" value="Retrovirus_Pol_polyprotein"/>
</dbReference>
<name>A0AAD9NMR0_RIDPI</name>
<dbReference type="GO" id="GO:0003676">
    <property type="term" value="F:nucleic acid binding"/>
    <property type="evidence" value="ECO:0007669"/>
    <property type="project" value="InterPro"/>
</dbReference>
<dbReference type="Gene3D" id="3.30.420.10">
    <property type="entry name" value="Ribonuclease H-like superfamily/Ribonuclease H"/>
    <property type="match status" value="1"/>
</dbReference>
<comment type="caution">
    <text evidence="1">The sequence shown here is derived from an EMBL/GenBank/DDBJ whole genome shotgun (WGS) entry which is preliminary data.</text>
</comment>
<sequence length="165" mass="19010">MTQGQRETVLQCVTRLRAAAKDCGYDEDTEKQIRDEVLSQLRPWALALAHEGHLSIVDTKQKLRTKVSWAQTNGEVERQNASLLKRKQIAQAESRDSRKEVRKYLTSYRSIEHPTTGKSPAELLFGRKMRGKLPEMTMNHVSDVAVRDRDAEQFCFRSFKLFGSR</sequence>
<evidence type="ECO:0000313" key="2">
    <source>
        <dbReference type="Proteomes" id="UP001209878"/>
    </source>
</evidence>
<dbReference type="Proteomes" id="UP001209878">
    <property type="component" value="Unassembled WGS sequence"/>
</dbReference>
<dbReference type="PANTHER" id="PTHR37984:SF11">
    <property type="entry name" value="INTEGRASE CATALYTIC DOMAIN-CONTAINING PROTEIN"/>
    <property type="match status" value="1"/>
</dbReference>
<organism evidence="1 2">
    <name type="scientific">Ridgeia piscesae</name>
    <name type="common">Tubeworm</name>
    <dbReference type="NCBI Taxonomy" id="27915"/>
    <lineage>
        <taxon>Eukaryota</taxon>
        <taxon>Metazoa</taxon>
        <taxon>Spiralia</taxon>
        <taxon>Lophotrochozoa</taxon>
        <taxon>Annelida</taxon>
        <taxon>Polychaeta</taxon>
        <taxon>Sedentaria</taxon>
        <taxon>Canalipalpata</taxon>
        <taxon>Sabellida</taxon>
        <taxon>Siboglinidae</taxon>
        <taxon>Ridgeia</taxon>
    </lineage>
</organism>
<dbReference type="EMBL" id="JAODUO010000828">
    <property type="protein sequence ID" value="KAK2174101.1"/>
    <property type="molecule type" value="Genomic_DNA"/>
</dbReference>
<dbReference type="InterPro" id="IPR012337">
    <property type="entry name" value="RNaseH-like_sf"/>
</dbReference>
<dbReference type="PANTHER" id="PTHR37984">
    <property type="entry name" value="PROTEIN CBG26694"/>
    <property type="match status" value="1"/>
</dbReference>
<dbReference type="InterPro" id="IPR036397">
    <property type="entry name" value="RNaseH_sf"/>
</dbReference>
<dbReference type="AlphaFoldDB" id="A0AAD9NMR0"/>
<accession>A0AAD9NMR0</accession>
<evidence type="ECO:0000313" key="1">
    <source>
        <dbReference type="EMBL" id="KAK2174101.1"/>
    </source>
</evidence>
<protein>
    <submittedName>
        <fullName evidence="1">Uncharacterized protein</fullName>
    </submittedName>
</protein>
<reference evidence="1" key="1">
    <citation type="journal article" date="2023" name="Mol. Biol. Evol.">
        <title>Third-Generation Sequencing Reveals the Adaptive Role of the Epigenome in Three Deep-Sea Polychaetes.</title>
        <authorList>
            <person name="Perez M."/>
            <person name="Aroh O."/>
            <person name="Sun Y."/>
            <person name="Lan Y."/>
            <person name="Juniper S.K."/>
            <person name="Young C.R."/>
            <person name="Angers B."/>
            <person name="Qian P.Y."/>
        </authorList>
    </citation>
    <scope>NUCLEOTIDE SEQUENCE</scope>
    <source>
        <strain evidence="1">R07B-5</strain>
    </source>
</reference>